<keyword evidence="3" id="KW-1133">Transmembrane helix</keyword>
<dbReference type="NCBIfam" id="NF006236">
    <property type="entry name" value="PRK08375.1-1"/>
    <property type="match status" value="1"/>
</dbReference>
<dbReference type="KEGG" id="tob:V4D31_04840"/>
<feature type="transmembrane region" description="Helical" evidence="3">
    <location>
        <begin position="169"/>
        <end position="191"/>
    </location>
</feature>
<feature type="transmembrane region" description="Helical" evidence="3">
    <location>
        <begin position="211"/>
        <end position="231"/>
    </location>
</feature>
<proteinExistence type="predicted"/>
<dbReference type="PANTHER" id="PTHR43373">
    <property type="entry name" value="NA(+)/H(+) ANTIPORTER SUBUNIT"/>
    <property type="match status" value="1"/>
</dbReference>
<evidence type="ECO:0000259" key="4">
    <source>
        <dbReference type="Pfam" id="PF00361"/>
    </source>
</evidence>
<dbReference type="AlphaFoldDB" id="A0AAU8GYI2"/>
<dbReference type="EMBL" id="CP144374">
    <property type="protein sequence ID" value="XCH47681.1"/>
    <property type="molecule type" value="Genomic_DNA"/>
</dbReference>
<feature type="transmembrane region" description="Helical" evidence="3">
    <location>
        <begin position="116"/>
        <end position="134"/>
    </location>
</feature>
<feature type="transmembrane region" description="Helical" evidence="3">
    <location>
        <begin position="82"/>
        <end position="104"/>
    </location>
</feature>
<protein>
    <submittedName>
        <fullName evidence="5">Monovalent cation/H+ antiporter subunit D family protein</fullName>
    </submittedName>
</protein>
<comment type="subcellular location">
    <subcellularLocation>
        <location evidence="1">Endomembrane system</location>
        <topology evidence="1">Multi-pass membrane protein</topology>
    </subcellularLocation>
    <subcellularLocation>
        <location evidence="2">Membrane</location>
        <topology evidence="2">Multi-pass membrane protein</topology>
    </subcellularLocation>
</comment>
<reference evidence="5" key="1">
    <citation type="submission" date="2024-01" db="EMBL/GenBank/DDBJ databases">
        <title>The first autotrophic representatives of the genus Thermodesulfovibrio.</title>
        <authorList>
            <person name="Maltseva A.I."/>
            <person name="Elcheninov A.G."/>
            <person name="Kublanov I.V."/>
            <person name="Lebedinsky A.V."/>
            <person name="Frolov E.N."/>
        </authorList>
    </citation>
    <scope>NUCLEOTIDE SEQUENCE</scope>
    <source>
        <strain evidence="5">3462-1</strain>
    </source>
</reference>
<feature type="transmembrane region" description="Helical" evidence="3">
    <location>
        <begin position="460"/>
        <end position="479"/>
    </location>
</feature>
<dbReference type="PRINTS" id="PR01434">
    <property type="entry name" value="NADHDHGNASE5"/>
</dbReference>
<feature type="transmembrane region" description="Helical" evidence="3">
    <location>
        <begin position="419"/>
        <end position="439"/>
    </location>
</feature>
<feature type="transmembrane region" description="Helical" evidence="3">
    <location>
        <begin position="286"/>
        <end position="308"/>
    </location>
</feature>
<gene>
    <name evidence="5" type="ORF">V4D31_04840</name>
</gene>
<keyword evidence="3" id="KW-0472">Membrane</keyword>
<organism evidence="5">
    <name type="scientific">Thermodesulfovibrio obliviosus</name>
    <dbReference type="NCBI Taxonomy" id="3118332"/>
    <lineage>
        <taxon>Bacteria</taxon>
        <taxon>Pseudomonadati</taxon>
        <taxon>Nitrospirota</taxon>
        <taxon>Thermodesulfovibrionia</taxon>
        <taxon>Thermodesulfovibrionales</taxon>
        <taxon>Thermodesulfovibrionaceae</taxon>
        <taxon>Thermodesulfovibrio</taxon>
    </lineage>
</organism>
<dbReference type="InterPro" id="IPR050616">
    <property type="entry name" value="CPA3_Na-H_Antiporter_A"/>
</dbReference>
<dbReference type="RefSeq" id="WP_353685342.1">
    <property type="nucleotide sequence ID" value="NZ_CP144374.1"/>
</dbReference>
<name>A0AAU8GYI2_9BACT</name>
<feature type="transmembrane region" description="Helical" evidence="3">
    <location>
        <begin position="37"/>
        <end position="62"/>
    </location>
</feature>
<feature type="transmembrane region" description="Helical" evidence="3">
    <location>
        <begin position="384"/>
        <end position="407"/>
    </location>
</feature>
<dbReference type="GO" id="GO:0012505">
    <property type="term" value="C:endomembrane system"/>
    <property type="evidence" value="ECO:0007669"/>
    <property type="project" value="UniProtKB-SubCell"/>
</dbReference>
<feature type="transmembrane region" description="Helical" evidence="3">
    <location>
        <begin position="320"/>
        <end position="340"/>
    </location>
</feature>
<evidence type="ECO:0000313" key="5">
    <source>
        <dbReference type="EMBL" id="XCH47681.1"/>
    </source>
</evidence>
<dbReference type="GO" id="GO:0016020">
    <property type="term" value="C:membrane"/>
    <property type="evidence" value="ECO:0007669"/>
    <property type="project" value="UniProtKB-SubCell"/>
</dbReference>
<evidence type="ECO:0000256" key="1">
    <source>
        <dbReference type="ARBA" id="ARBA00004127"/>
    </source>
</evidence>
<feature type="transmembrane region" description="Helical" evidence="3">
    <location>
        <begin position="251"/>
        <end position="274"/>
    </location>
</feature>
<feature type="domain" description="NADH:quinone oxidoreductase/Mrp antiporter transmembrane" evidence="4">
    <location>
        <begin position="133"/>
        <end position="428"/>
    </location>
</feature>
<evidence type="ECO:0000256" key="2">
    <source>
        <dbReference type="RuleBase" id="RU000320"/>
    </source>
</evidence>
<accession>A0AAU8GYI2</accession>
<evidence type="ECO:0000256" key="3">
    <source>
        <dbReference type="SAM" id="Phobius"/>
    </source>
</evidence>
<keyword evidence="2 3" id="KW-0812">Transmembrane</keyword>
<dbReference type="InterPro" id="IPR001750">
    <property type="entry name" value="ND/Mrp_TM"/>
</dbReference>
<dbReference type="PANTHER" id="PTHR43373:SF1">
    <property type="entry name" value="NA(+)_H(+) ANTIPORTER SUBUNIT A"/>
    <property type="match status" value="1"/>
</dbReference>
<sequence>MNVEQSILPLIPILVSLLAIPLIIFTGEKNPNLREFWSVLAGVIKFAVVVSMLPAVLAGKTLEFELFKLFPGIEVKFRADALGMLFALGASFLWIITTFYSIGYMRGHNEKNQTRYFACFAAALSTTMGVAFSANLFTMFLFYEGLTFVTYPLVAHHETDEAKQGARKYAIYLIGAAKIFLVAAIVITYMIAGTLEFQKGGIFTEAVRHAYSAVLGVVFLMYIYGFAKAAVMPLHGWLPAAMVAPTPVSALLHAVAVVKTGVFTVLRVIFFVYGTDFLKELSTTNMALFMAAFTITVASMIALTRDNIKARLAYSTVSQLSYIILGGLLLTYHGMLGGIIHISNHALAKITLFFCAGSLYVCAHKTEVSQLDGIAKKMPWTMAAFTIGALGMIGVPLVGGFITKWYLLMGALDRGSIGIVAVLLLSSLLNAGYFLPIVYRAYFKNFDESHTHGHEIRENPFMATTLTITAILSIISGIYPDLIINLAKEVLK</sequence>
<dbReference type="Pfam" id="PF00361">
    <property type="entry name" value="Proton_antipo_M"/>
    <property type="match status" value="1"/>
</dbReference>
<feature type="transmembrane region" description="Helical" evidence="3">
    <location>
        <begin position="6"/>
        <end position="25"/>
    </location>
</feature>